<feature type="domain" description="Peptidase U32 collagenase" evidence="1">
    <location>
        <begin position="397"/>
        <end position="510"/>
    </location>
</feature>
<keyword evidence="2" id="KW-0378">Hydrolase</keyword>
<evidence type="ECO:0000313" key="3">
    <source>
        <dbReference type="Proteomes" id="UP000295611"/>
    </source>
</evidence>
<organism evidence="2 3">
    <name type="scientific">Paludibacterium purpuratum</name>
    <dbReference type="NCBI Taxonomy" id="1144873"/>
    <lineage>
        <taxon>Bacteria</taxon>
        <taxon>Pseudomonadati</taxon>
        <taxon>Pseudomonadota</taxon>
        <taxon>Betaproteobacteria</taxon>
        <taxon>Neisseriales</taxon>
        <taxon>Chromobacteriaceae</taxon>
        <taxon>Paludibacterium</taxon>
    </lineage>
</organism>
<reference evidence="2 3" key="1">
    <citation type="submission" date="2019-03" db="EMBL/GenBank/DDBJ databases">
        <title>Genomic Encyclopedia of Type Strains, Phase III (KMG-III): the genomes of soil and plant-associated and newly described type strains.</title>
        <authorList>
            <person name="Whitman W."/>
        </authorList>
    </citation>
    <scope>NUCLEOTIDE SEQUENCE [LARGE SCALE GENOMIC DNA]</scope>
    <source>
        <strain evidence="2 3">CECT 8976</strain>
    </source>
</reference>
<evidence type="ECO:0000259" key="1">
    <source>
        <dbReference type="Pfam" id="PF12392"/>
    </source>
</evidence>
<dbReference type="PANTHER" id="PTHR30217:SF10">
    <property type="entry name" value="23S RRNA 5-HYDROXYCYTIDINE C2501 SYNTHASE"/>
    <property type="match status" value="1"/>
</dbReference>
<dbReference type="Pfam" id="PF12392">
    <property type="entry name" value="DUF3656"/>
    <property type="match status" value="1"/>
</dbReference>
<sequence>MSLLPHQVELLSPAKTVEIGREAILHGADAVYIGGPSFGARHNACNSVADIASLTRFAHLYHARVFVTLNTILHDAELDAARRLIWQLYDAGVDALIVQDMGILELDLPPIELHASTQCDIRDADKARFLADVGFSQLVLARELSIEQVRAIAARLDGAATIEYFVHGALCVAFSGQCYISHAETGRSANRGDCSQACRLPYTLTDQKGGVVAFDKHLLSMKDNNQSENLAALLDAGVRSLKIEGRYKDISYVKNITAHYRQLLDEIFERRPDLAPAASGSSEIFFTPDPDKTFHRGSTDYFATSRQSDIGAFDSPKFVGVALGTVHKVGPDWLEIASLETMSNGDGINYLHKREVIGMQLNTAKPAGLSDEGVPLWRCQPNDPTLLAGLKPGVEICRNRDHAWELALLKPSAERRIGVWLSLAECEGGLALTLTDTDGCSATARLLTALTPAKDAERARQGLVDGLGKLGNTCFVAHEVRLDLSQPWFVPASAINGLRREAIEQLEAVRLAAWQRPARKPAIEPTPRYPADSLNYLANVYNELAWRFYRRHGVEVIEPAYEAHQEDGEVSLMITKHCLRFSFNLCPKQAKGIKGVMGQVRADPLILKSGSETYTLKFDCRPCEMHVMGKMKKHILKSAPPTEIPALAPITFFKQRP</sequence>
<dbReference type="OrthoDB" id="9807498at2"/>
<dbReference type="RefSeq" id="WP_133683618.1">
    <property type="nucleotide sequence ID" value="NZ_SNZP01000017.1"/>
</dbReference>
<keyword evidence="3" id="KW-1185">Reference proteome</keyword>
<protein>
    <submittedName>
        <fullName evidence="2">Putative protease</fullName>
    </submittedName>
</protein>
<comment type="caution">
    <text evidence="2">The sequence shown here is derived from an EMBL/GenBank/DDBJ whole genome shotgun (WGS) entry which is preliminary data.</text>
</comment>
<dbReference type="InterPro" id="IPR020988">
    <property type="entry name" value="Pept_U32_collagenase"/>
</dbReference>
<dbReference type="Pfam" id="PF01136">
    <property type="entry name" value="Peptidase_U32"/>
    <property type="match status" value="1"/>
</dbReference>
<accession>A0A4R7AXJ0</accession>
<dbReference type="Proteomes" id="UP000295611">
    <property type="component" value="Unassembled WGS sequence"/>
</dbReference>
<dbReference type="InterPro" id="IPR051454">
    <property type="entry name" value="RNA/ubiquinone_mod_enzymes"/>
</dbReference>
<dbReference type="PANTHER" id="PTHR30217">
    <property type="entry name" value="PEPTIDASE U32 FAMILY"/>
    <property type="match status" value="1"/>
</dbReference>
<dbReference type="AlphaFoldDB" id="A0A4R7AXJ0"/>
<dbReference type="GO" id="GO:0008233">
    <property type="term" value="F:peptidase activity"/>
    <property type="evidence" value="ECO:0007669"/>
    <property type="project" value="UniProtKB-KW"/>
</dbReference>
<dbReference type="GO" id="GO:0006508">
    <property type="term" value="P:proteolysis"/>
    <property type="evidence" value="ECO:0007669"/>
    <property type="project" value="UniProtKB-KW"/>
</dbReference>
<dbReference type="PROSITE" id="PS01276">
    <property type="entry name" value="PEPTIDASE_U32"/>
    <property type="match status" value="1"/>
</dbReference>
<gene>
    <name evidence="2" type="ORF">DFP86_11720</name>
</gene>
<keyword evidence="2" id="KW-0645">Protease</keyword>
<evidence type="ECO:0000313" key="2">
    <source>
        <dbReference type="EMBL" id="TDR72013.1"/>
    </source>
</evidence>
<dbReference type="EMBL" id="SNZP01000017">
    <property type="protein sequence ID" value="TDR72013.1"/>
    <property type="molecule type" value="Genomic_DNA"/>
</dbReference>
<proteinExistence type="predicted"/>
<name>A0A4R7AXJ0_9NEIS</name>
<dbReference type="InterPro" id="IPR001539">
    <property type="entry name" value="Peptidase_U32"/>
</dbReference>